<dbReference type="Proteomes" id="UP001176961">
    <property type="component" value="Unassembled WGS sequence"/>
</dbReference>
<dbReference type="Pfam" id="PF20666">
    <property type="entry name" value="ZW10_C"/>
    <property type="match status" value="1"/>
</dbReference>
<dbReference type="GO" id="GO:0007094">
    <property type="term" value="P:mitotic spindle assembly checkpoint signaling"/>
    <property type="evidence" value="ECO:0007669"/>
    <property type="project" value="TreeGrafter"/>
</dbReference>
<keyword evidence="5" id="KW-1185">Reference proteome</keyword>
<sequence>MLFASTGSHPIFRMNGDLEVLERDIACGLEVIAKGLHERYQEFQQVLPMAEEDIVMKMQDLGNKVEEKLKQADSFIRESSGMDSSGEKSRLTISTQDRILRKKLSELSECRELLDKIQEIEGLLVASRSDAIDVVTEAKNLLECEAQLNDITKHDGWPVITDRVRDILREEVNYMMSSLKYKLAHGFDEFVSYPSTEVKGTVHMHVRKESATDIGQLLTALSLLGELDGRLKKWASYIVKNFVQPIVDSVDGTDPFERYAVTNRTAEFTASSKIKPTIKEVSIEGVVSALLRLFTNLASAIEGIQVNGRPLPLCLGHFFQDDLMAMFLKQSVAASVPVPDPDGTKLKDAMAVAEKFRNDMIALGFFNDATPTFKNFSEQHFTVFIDRRCLEIIRRAKELICMKYLELAEVGSGEEVNEETILQYKEAFGKALPKSSSSSDSVYPVLLQLPRCKVSQSTVDLMELVFVTLQDAVNTDNEKLSGRLALTARNVLQLFELTAPRHHGTAISSMPQMAAIFYNNCYYICHRLMMMPFGILKNVDKSSPKFASFRPILSDSLWKLREIAADMMEQMMRQCRRDISVLMNKDDLFIKLDDLERCDETKDVLNATLMHVQNVSHLLKEVLAEMVYSQTMANIVSFLLDSICDVILRREDIRSVDAEISAEMIETLLKQLSSIFEVNGRSSIHEVCSTSFFRTKEIIFCLKGSLQSIDDRWCSAKGPLAQWLQASEVRGLIKALFMNTEQRKQLLDSIF</sequence>
<dbReference type="PANTHER" id="PTHR12205:SF0">
    <property type="entry name" value="CENTROMERE_KINETOCHORE PROTEIN ZW10 HOMOLOG"/>
    <property type="match status" value="1"/>
</dbReference>
<dbReference type="InterPro" id="IPR055148">
    <property type="entry name" value="ZW10_C_2"/>
</dbReference>
<dbReference type="Pfam" id="PF22766">
    <property type="entry name" value="ZW10_C2"/>
    <property type="match status" value="1"/>
</dbReference>
<dbReference type="InterPro" id="IPR046362">
    <property type="entry name" value="Zw10/DSL1_C_sf"/>
</dbReference>
<organism evidence="4 5">
    <name type="scientific">Cylicocyclus nassatus</name>
    <name type="common">Nematode worm</name>
    <dbReference type="NCBI Taxonomy" id="53992"/>
    <lineage>
        <taxon>Eukaryota</taxon>
        <taxon>Metazoa</taxon>
        <taxon>Ecdysozoa</taxon>
        <taxon>Nematoda</taxon>
        <taxon>Chromadorea</taxon>
        <taxon>Rhabditida</taxon>
        <taxon>Rhabditina</taxon>
        <taxon>Rhabditomorpha</taxon>
        <taxon>Strongyloidea</taxon>
        <taxon>Strongylidae</taxon>
        <taxon>Cylicocyclus</taxon>
    </lineage>
</organism>
<dbReference type="GO" id="GO:1990423">
    <property type="term" value="C:RZZ complex"/>
    <property type="evidence" value="ECO:0007669"/>
    <property type="project" value="TreeGrafter"/>
</dbReference>
<feature type="domain" description="Centromere/kinetochore protein zw10 C-terminal" evidence="2">
    <location>
        <begin position="448"/>
        <end position="579"/>
    </location>
</feature>
<evidence type="ECO:0008006" key="6">
    <source>
        <dbReference type="Google" id="ProtNLM"/>
    </source>
</evidence>
<dbReference type="EMBL" id="CATQJL010000112">
    <property type="protein sequence ID" value="CAJ0596141.1"/>
    <property type="molecule type" value="Genomic_DNA"/>
</dbReference>
<proteinExistence type="predicted"/>
<dbReference type="InterPro" id="IPR048343">
    <property type="entry name" value="ZW10_C"/>
</dbReference>
<reference evidence="4" key="1">
    <citation type="submission" date="2023-07" db="EMBL/GenBank/DDBJ databases">
        <authorList>
            <consortium name="CYATHOMIX"/>
        </authorList>
    </citation>
    <scope>NUCLEOTIDE SEQUENCE</scope>
    <source>
        <strain evidence="4">N/A</strain>
    </source>
</reference>
<name>A0AA36GQ65_CYLNA</name>
<evidence type="ECO:0000313" key="5">
    <source>
        <dbReference type="Proteomes" id="UP001176961"/>
    </source>
</evidence>
<dbReference type="GO" id="GO:0005737">
    <property type="term" value="C:cytoplasm"/>
    <property type="evidence" value="ECO:0007669"/>
    <property type="project" value="GOC"/>
</dbReference>
<feature type="domain" description="Centromere/kinetochore protein zw10 middle" evidence="1">
    <location>
        <begin position="202"/>
        <end position="400"/>
    </location>
</feature>
<dbReference type="AlphaFoldDB" id="A0AA36GQ65"/>
<evidence type="ECO:0000313" key="4">
    <source>
        <dbReference type="EMBL" id="CAJ0596141.1"/>
    </source>
</evidence>
<dbReference type="GO" id="GO:0006888">
    <property type="term" value="P:endoplasmic reticulum to Golgi vesicle-mediated transport"/>
    <property type="evidence" value="ECO:0007669"/>
    <property type="project" value="TreeGrafter"/>
</dbReference>
<accession>A0AA36GQ65</accession>
<evidence type="ECO:0000259" key="1">
    <source>
        <dbReference type="Pfam" id="PF20665"/>
    </source>
</evidence>
<dbReference type="Gene3D" id="1.10.357.150">
    <property type="match status" value="1"/>
</dbReference>
<dbReference type="PANTHER" id="PTHR12205">
    <property type="entry name" value="CENTROMERE/KINETOCHORE PROTEIN ZW10"/>
    <property type="match status" value="1"/>
</dbReference>
<feature type="domain" description="ZW10 C-terminal helical" evidence="3">
    <location>
        <begin position="605"/>
        <end position="748"/>
    </location>
</feature>
<comment type="caution">
    <text evidence="4">The sequence shown here is derived from an EMBL/GenBank/DDBJ whole genome shotgun (WGS) entry which is preliminary data.</text>
</comment>
<dbReference type="InterPro" id="IPR048344">
    <property type="entry name" value="Zw10_middle"/>
</dbReference>
<evidence type="ECO:0000259" key="2">
    <source>
        <dbReference type="Pfam" id="PF20666"/>
    </source>
</evidence>
<evidence type="ECO:0000259" key="3">
    <source>
        <dbReference type="Pfam" id="PF22766"/>
    </source>
</evidence>
<dbReference type="Pfam" id="PF20665">
    <property type="entry name" value="Zw10_middle"/>
    <property type="match status" value="1"/>
</dbReference>
<gene>
    <name evidence="4" type="ORF">CYNAS_LOCUS8124</name>
</gene>
<protein>
    <recommendedName>
        <fullName evidence="6">Centromere/kinetochore protein zw10-like protein</fullName>
    </recommendedName>
</protein>